<gene>
    <name evidence="3" type="ORF">PSDVSF_19920</name>
</gene>
<organism evidence="3 4">
    <name type="scientific">Pseudodesulfovibrio sediminis</name>
    <dbReference type="NCBI Taxonomy" id="2810563"/>
    <lineage>
        <taxon>Bacteria</taxon>
        <taxon>Pseudomonadati</taxon>
        <taxon>Thermodesulfobacteriota</taxon>
        <taxon>Desulfovibrionia</taxon>
        <taxon>Desulfovibrionales</taxon>
        <taxon>Desulfovibrionaceae</taxon>
    </lineage>
</organism>
<dbReference type="PANTHER" id="PTHR43734">
    <property type="entry name" value="PHYTOENE DESATURASE"/>
    <property type="match status" value="1"/>
</dbReference>
<evidence type="ECO:0000259" key="2">
    <source>
        <dbReference type="Pfam" id="PF01593"/>
    </source>
</evidence>
<sequence length="453" mass="51600">MKTKYLIIGAGPTGLGAAHRLNEMGMDDFLVLERFDHAGGLASSFTDDAGFTWDIGGHVVFSHYDYFDDLMDSLLGDDRLEHERESWVRSNNTWVPYPFQNNIRHLPKEARWECVKGLLPGNRTTVSPKNFGQWIEYIFGAGIARHFMNPYNFKVWATPPEMMQFDWIGERVSVVDLKKVLKNIILEQDDVAWGPNNTFKFPLHGGTGEIFRRMAGRLKSKVQYGQSVVSIDATAKTVTTNTGLTVEYDTLLNTAPIDRLSRDWLTDKNDAMIDAANQLTHNSVFVAGVGLDIKDPAEVDSRCWMYYPESDSPFYRVTNFHNYSPNNVARPGTQLAYMCESSFSEHKPEKVDELMDRTIEGLVNTSMVDATRVDDVITKWSIDVDYGYPVPCLKRDGALSVLHPRLEAMDIYSRGRFGGWKYEVSNMDHSVMQGVEWAERMMLDTPERTYTMD</sequence>
<dbReference type="InterPro" id="IPR036188">
    <property type="entry name" value="FAD/NAD-bd_sf"/>
</dbReference>
<dbReference type="Proteomes" id="UP001053296">
    <property type="component" value="Chromosome"/>
</dbReference>
<dbReference type="Gene3D" id="3.50.50.60">
    <property type="entry name" value="FAD/NAD(P)-binding domain"/>
    <property type="match status" value="1"/>
</dbReference>
<evidence type="ECO:0000313" key="4">
    <source>
        <dbReference type="Proteomes" id="UP001053296"/>
    </source>
</evidence>
<dbReference type="PRINTS" id="PR00419">
    <property type="entry name" value="ADXRDTASE"/>
</dbReference>
<feature type="domain" description="Amine oxidase" evidence="2">
    <location>
        <begin position="13"/>
        <end position="360"/>
    </location>
</feature>
<evidence type="ECO:0000313" key="3">
    <source>
        <dbReference type="EMBL" id="BCS88750.1"/>
    </source>
</evidence>
<proteinExistence type="inferred from homology"/>
<dbReference type="SUPFAM" id="SSF51905">
    <property type="entry name" value="FAD/NAD(P)-binding domain"/>
    <property type="match status" value="1"/>
</dbReference>
<evidence type="ECO:0000256" key="1">
    <source>
        <dbReference type="ARBA" id="ARBA00006046"/>
    </source>
</evidence>
<dbReference type="PANTHER" id="PTHR43734:SF4">
    <property type="entry name" value="AMINE OXIDASE DOMAIN-CONTAINING PROTEIN"/>
    <property type="match status" value="1"/>
</dbReference>
<reference evidence="3" key="1">
    <citation type="journal article" date="2022" name="Arch. Microbiol.">
        <title>Pseudodesulfovibrio sediminis sp. nov., a mesophilic and neutrophilic sulfate-reducing bacterium isolated from sediment of a brackish lake.</title>
        <authorList>
            <person name="Takahashi A."/>
            <person name="Kojima H."/>
            <person name="Watanabe M."/>
            <person name="Fukui M."/>
        </authorList>
    </citation>
    <scope>NUCLEOTIDE SEQUENCE</scope>
    <source>
        <strain evidence="3">SF6</strain>
    </source>
</reference>
<dbReference type="RefSeq" id="WP_229590742.1">
    <property type="nucleotide sequence ID" value="NZ_AP024485.1"/>
</dbReference>
<dbReference type="Pfam" id="PF01593">
    <property type="entry name" value="Amino_oxidase"/>
    <property type="match status" value="1"/>
</dbReference>
<protein>
    <submittedName>
        <fullName evidence="3">Amine oxidase</fullName>
    </submittedName>
</protein>
<keyword evidence="4" id="KW-1185">Reference proteome</keyword>
<dbReference type="InterPro" id="IPR002937">
    <property type="entry name" value="Amino_oxidase"/>
</dbReference>
<dbReference type="EMBL" id="AP024485">
    <property type="protein sequence ID" value="BCS88750.1"/>
    <property type="molecule type" value="Genomic_DNA"/>
</dbReference>
<comment type="similarity">
    <text evidence="1">Belongs to the carotenoid/retinoid oxidoreductase family.</text>
</comment>
<accession>A0ABM9SDT5</accession>
<name>A0ABM9SDT5_9BACT</name>